<proteinExistence type="predicted"/>
<dbReference type="Proteomes" id="UP001163603">
    <property type="component" value="Chromosome 5"/>
</dbReference>
<comment type="caution">
    <text evidence="1">The sequence shown here is derived from an EMBL/GenBank/DDBJ whole genome shotgun (WGS) entry which is preliminary data.</text>
</comment>
<evidence type="ECO:0000313" key="1">
    <source>
        <dbReference type="EMBL" id="KAJ0040477.1"/>
    </source>
</evidence>
<dbReference type="EMBL" id="CM047740">
    <property type="protein sequence ID" value="KAJ0040477.1"/>
    <property type="molecule type" value="Genomic_DNA"/>
</dbReference>
<sequence>MKWISDIIIHVKTLKSVECFKLTRSWWYKEFILPRSEFLTSIRQRKIPSLKAKHGAHFSNFTRLLPEGLWIKSETHSSNQVNQQTEKMGKSRNWFGLIRRKFNRVSHRDITIFHSPNPSQEAIIGEAEEISEEIANSGNRRSSVSLTTSFKKKELTMEDIAAIKIQANFRGHLARRAFRALRSLVKLQALVRGVCVRRQTRIAMHCMQALVRLQVRVRARQLLISQ</sequence>
<evidence type="ECO:0000313" key="2">
    <source>
        <dbReference type="Proteomes" id="UP001163603"/>
    </source>
</evidence>
<organism evidence="1 2">
    <name type="scientific">Pistacia integerrima</name>
    <dbReference type="NCBI Taxonomy" id="434235"/>
    <lineage>
        <taxon>Eukaryota</taxon>
        <taxon>Viridiplantae</taxon>
        <taxon>Streptophyta</taxon>
        <taxon>Embryophyta</taxon>
        <taxon>Tracheophyta</taxon>
        <taxon>Spermatophyta</taxon>
        <taxon>Magnoliopsida</taxon>
        <taxon>eudicotyledons</taxon>
        <taxon>Gunneridae</taxon>
        <taxon>Pentapetalae</taxon>
        <taxon>rosids</taxon>
        <taxon>malvids</taxon>
        <taxon>Sapindales</taxon>
        <taxon>Anacardiaceae</taxon>
        <taxon>Pistacia</taxon>
    </lineage>
</organism>
<reference evidence="2" key="1">
    <citation type="journal article" date="2023" name="G3 (Bethesda)">
        <title>Genome assembly and association tests identify interacting loci associated with vigor, precocity, and sex in interspecific pistachio rootstocks.</title>
        <authorList>
            <person name="Palmer W."/>
            <person name="Jacygrad E."/>
            <person name="Sagayaradj S."/>
            <person name="Cavanaugh K."/>
            <person name="Han R."/>
            <person name="Bertier L."/>
            <person name="Beede B."/>
            <person name="Kafkas S."/>
            <person name="Golino D."/>
            <person name="Preece J."/>
            <person name="Michelmore R."/>
        </authorList>
    </citation>
    <scope>NUCLEOTIDE SEQUENCE [LARGE SCALE GENOMIC DNA]</scope>
</reference>
<accession>A0ACC0YPT0</accession>
<protein>
    <submittedName>
        <fullName evidence="1">Uncharacterized protein</fullName>
    </submittedName>
</protein>
<gene>
    <name evidence="1" type="ORF">Pint_28596</name>
</gene>
<name>A0ACC0YPT0_9ROSI</name>
<keyword evidence="2" id="KW-1185">Reference proteome</keyword>